<evidence type="ECO:0000256" key="5">
    <source>
        <dbReference type="ARBA" id="ARBA00022989"/>
    </source>
</evidence>
<dbReference type="GO" id="GO:0055085">
    <property type="term" value="P:transmembrane transport"/>
    <property type="evidence" value="ECO:0007669"/>
    <property type="project" value="InterPro"/>
</dbReference>
<dbReference type="AlphaFoldDB" id="A0A127JZS9"/>
<evidence type="ECO:0000256" key="6">
    <source>
        <dbReference type="ARBA" id="ARBA00023136"/>
    </source>
</evidence>
<feature type="domain" description="ABC transmembrane type-1" evidence="8">
    <location>
        <begin position="94"/>
        <end position="307"/>
    </location>
</feature>
<dbReference type="SUPFAM" id="SSF161098">
    <property type="entry name" value="MetI-like"/>
    <property type="match status" value="1"/>
</dbReference>
<dbReference type="PATRIC" id="fig|94132.3.peg.2644"/>
<comment type="similarity">
    <text evidence="7">Belongs to the binding-protein-dependent transport system permease family.</text>
</comment>
<feature type="transmembrane region" description="Helical" evidence="7">
    <location>
        <begin position="133"/>
        <end position="156"/>
    </location>
</feature>
<dbReference type="EMBL" id="CP010951">
    <property type="protein sequence ID" value="AMO23642.1"/>
    <property type="molecule type" value="Genomic_DNA"/>
</dbReference>
<feature type="transmembrane region" description="Helical" evidence="7">
    <location>
        <begin position="188"/>
        <end position="207"/>
    </location>
</feature>
<feature type="transmembrane region" description="Helical" evidence="7">
    <location>
        <begin position="289"/>
        <end position="314"/>
    </location>
</feature>
<dbReference type="Pfam" id="PF19300">
    <property type="entry name" value="BPD_transp_1_N"/>
    <property type="match status" value="1"/>
</dbReference>
<reference evidence="9 10" key="1">
    <citation type="journal article" date="2014" name="Int. J. Syst. Evol. Microbiol.">
        <title>Ramlibacter solisilvae sp. nov., isolated from forest soil, and emended description of the genus Ramlibacter.</title>
        <authorList>
            <person name="Lee H.J."/>
            <person name="Lee S.H."/>
            <person name="Lee S.S."/>
            <person name="Lee J.S."/>
            <person name="Kim Y."/>
            <person name="Kim S.C."/>
            <person name="Jeon C.O."/>
        </authorList>
    </citation>
    <scope>NUCLEOTIDE SEQUENCE [LARGE SCALE GENOMIC DNA]</scope>
    <source>
        <strain evidence="9 10">5-10</strain>
    </source>
</reference>
<evidence type="ECO:0000256" key="1">
    <source>
        <dbReference type="ARBA" id="ARBA00004651"/>
    </source>
</evidence>
<evidence type="ECO:0000256" key="4">
    <source>
        <dbReference type="ARBA" id="ARBA00022692"/>
    </source>
</evidence>
<dbReference type="GO" id="GO:0005886">
    <property type="term" value="C:plasma membrane"/>
    <property type="evidence" value="ECO:0007669"/>
    <property type="project" value="UniProtKB-SubCell"/>
</dbReference>
<sequence>MGNFLIARLSQTALMLAAMSMLVFVGIYLIGDPTAIFIQPNMSPEDIEHTRRALGFDKPLWQQYWLFASAALHGDLGTSFSYNRPALEVILERLPATFELATVAMFVALVLGVPLGLMAGLRPQALTTRAVMGFSVIGFSVPGFFVALMLVVIFSIELGWLPATGRGQTVALLGVPMSVFTAEGWRHLALPAITLALYPLSLVIRVVRAGTAENLRLDYVRFARAKGVAGHRIVLVHVLKNIAIPLITIGGLTFGTLLAFAVVTETIFAWPGMGKLLIDAINVLDRPLIVAYILVTVVIFAAINLVSDLLYAALDPRVRMADGQ</sequence>
<dbReference type="PROSITE" id="PS50928">
    <property type="entry name" value="ABC_TM1"/>
    <property type="match status" value="1"/>
</dbReference>
<dbReference type="Gene3D" id="1.10.3720.10">
    <property type="entry name" value="MetI-like"/>
    <property type="match status" value="1"/>
</dbReference>
<evidence type="ECO:0000256" key="7">
    <source>
        <dbReference type="RuleBase" id="RU363032"/>
    </source>
</evidence>
<dbReference type="RefSeq" id="WP_061500343.1">
    <property type="nucleotide sequence ID" value="NZ_CP010951.1"/>
</dbReference>
<keyword evidence="4 7" id="KW-0812">Transmembrane</keyword>
<evidence type="ECO:0000256" key="3">
    <source>
        <dbReference type="ARBA" id="ARBA00022475"/>
    </source>
</evidence>
<keyword evidence="5 7" id="KW-1133">Transmembrane helix</keyword>
<dbReference type="InterPro" id="IPR000515">
    <property type="entry name" value="MetI-like"/>
</dbReference>
<evidence type="ECO:0000259" key="8">
    <source>
        <dbReference type="PROSITE" id="PS50928"/>
    </source>
</evidence>
<proteinExistence type="inferred from homology"/>
<dbReference type="CDD" id="cd06261">
    <property type="entry name" value="TM_PBP2"/>
    <property type="match status" value="1"/>
</dbReference>
<accession>A0A127JZS9</accession>
<evidence type="ECO:0000313" key="10">
    <source>
        <dbReference type="Proteomes" id="UP000070433"/>
    </source>
</evidence>
<keyword evidence="3" id="KW-1003">Cell membrane</keyword>
<name>A0A127JZS9_9BURK</name>
<organism evidence="9 10">
    <name type="scientific">Ramlibacter tataouinensis</name>
    <dbReference type="NCBI Taxonomy" id="94132"/>
    <lineage>
        <taxon>Bacteria</taxon>
        <taxon>Pseudomonadati</taxon>
        <taxon>Pseudomonadota</taxon>
        <taxon>Betaproteobacteria</taxon>
        <taxon>Burkholderiales</taxon>
        <taxon>Comamonadaceae</taxon>
        <taxon>Ramlibacter</taxon>
    </lineage>
</organism>
<dbReference type="OrthoDB" id="9803623at2"/>
<dbReference type="PANTHER" id="PTHR43163:SF2">
    <property type="entry name" value="ABC TRANSPORTER PERMEASE PROTEIN"/>
    <property type="match status" value="1"/>
</dbReference>
<keyword evidence="6 7" id="KW-0472">Membrane</keyword>
<evidence type="ECO:0000313" key="9">
    <source>
        <dbReference type="EMBL" id="AMO23642.1"/>
    </source>
</evidence>
<evidence type="ECO:0000256" key="2">
    <source>
        <dbReference type="ARBA" id="ARBA00022448"/>
    </source>
</evidence>
<feature type="transmembrane region" description="Helical" evidence="7">
    <location>
        <begin position="12"/>
        <end position="31"/>
    </location>
</feature>
<comment type="subcellular location">
    <subcellularLocation>
        <location evidence="1 7">Cell membrane</location>
        <topology evidence="1 7">Multi-pass membrane protein</topology>
    </subcellularLocation>
</comment>
<dbReference type="PANTHER" id="PTHR43163">
    <property type="entry name" value="DIPEPTIDE TRANSPORT SYSTEM PERMEASE PROTEIN DPPB-RELATED"/>
    <property type="match status" value="1"/>
</dbReference>
<dbReference type="Proteomes" id="UP000070433">
    <property type="component" value="Chromosome"/>
</dbReference>
<feature type="transmembrane region" description="Helical" evidence="7">
    <location>
        <begin position="100"/>
        <end position="121"/>
    </location>
</feature>
<feature type="transmembrane region" description="Helical" evidence="7">
    <location>
        <begin position="242"/>
        <end position="269"/>
    </location>
</feature>
<gene>
    <name evidence="9" type="ORF">UC35_13025</name>
</gene>
<protein>
    <submittedName>
        <fullName evidence="9">ABC transporter permease</fullName>
    </submittedName>
</protein>
<keyword evidence="10" id="KW-1185">Reference proteome</keyword>
<dbReference type="InterPro" id="IPR045621">
    <property type="entry name" value="BPD_transp_1_N"/>
</dbReference>
<keyword evidence="2 7" id="KW-0813">Transport</keyword>
<dbReference type="InterPro" id="IPR035906">
    <property type="entry name" value="MetI-like_sf"/>
</dbReference>
<dbReference type="Pfam" id="PF00528">
    <property type="entry name" value="BPD_transp_1"/>
    <property type="match status" value="1"/>
</dbReference>